<dbReference type="InterPro" id="IPR016167">
    <property type="entry name" value="FAD-bd_PCMH_sub1"/>
</dbReference>
<accession>F3L1E2</accession>
<dbReference type="Gene3D" id="3.30.465.10">
    <property type="match status" value="1"/>
</dbReference>
<comment type="similarity">
    <text evidence="5 20">Belongs to the MurB family.</text>
</comment>
<feature type="active site" description="Proton donor" evidence="20">
    <location>
        <position position="238"/>
    </location>
</feature>
<organism evidence="21 22">
    <name type="scientific">Aequoribacter fuscus</name>
    <dbReference type="NCBI Taxonomy" id="2518989"/>
    <lineage>
        <taxon>Bacteria</taxon>
        <taxon>Pseudomonadati</taxon>
        <taxon>Pseudomonadota</taxon>
        <taxon>Gammaproteobacteria</taxon>
        <taxon>Cellvibrionales</taxon>
        <taxon>Halieaceae</taxon>
        <taxon>Aequoribacter</taxon>
    </lineage>
</organism>
<dbReference type="PANTHER" id="PTHR21071">
    <property type="entry name" value="UDP-N-ACETYLENOLPYRUVOYLGLUCOSAMINE REDUCTASE"/>
    <property type="match status" value="1"/>
</dbReference>
<reference evidence="21 22" key="1">
    <citation type="journal article" date="2011" name="J. Bacteriol.">
        <title>Genome sequence of strain IMCC3088, a proteorhodopsin-containing marine bacterium belonging to the OM60/NOR5 clade.</title>
        <authorList>
            <person name="Jang Y."/>
            <person name="Oh H.M."/>
            <person name="Kang I."/>
            <person name="Lee K."/>
            <person name="Yang S.J."/>
            <person name="Cho J.C."/>
        </authorList>
    </citation>
    <scope>NUCLEOTIDE SEQUENCE [LARGE SCALE GENOMIC DNA]</scope>
    <source>
        <strain evidence="21 22">IMCC3088</strain>
    </source>
</reference>
<evidence type="ECO:0000256" key="2">
    <source>
        <dbReference type="ARBA" id="ARBA00003921"/>
    </source>
</evidence>
<keyword evidence="16 20" id="KW-0131">Cell cycle</keyword>
<evidence type="ECO:0000313" key="21">
    <source>
        <dbReference type="EMBL" id="EGG29860.1"/>
    </source>
</evidence>
<evidence type="ECO:0000256" key="1">
    <source>
        <dbReference type="ARBA" id="ARBA00001974"/>
    </source>
</evidence>
<dbReference type="STRING" id="2518989.IMCC3088_1238"/>
<evidence type="ECO:0000256" key="13">
    <source>
        <dbReference type="ARBA" id="ARBA00022960"/>
    </source>
</evidence>
<evidence type="ECO:0000256" key="19">
    <source>
        <dbReference type="ARBA" id="ARBA00048914"/>
    </source>
</evidence>
<dbReference type="PANTHER" id="PTHR21071:SF4">
    <property type="entry name" value="UDP-N-ACETYLENOLPYRUVOYLGLUCOSAMINE REDUCTASE"/>
    <property type="match status" value="1"/>
</dbReference>
<comment type="cofactor">
    <cofactor evidence="1 20">
        <name>FAD</name>
        <dbReference type="ChEBI" id="CHEBI:57692"/>
    </cofactor>
</comment>
<dbReference type="NCBIfam" id="TIGR00179">
    <property type="entry name" value="murB"/>
    <property type="match status" value="1"/>
</dbReference>
<evidence type="ECO:0000256" key="20">
    <source>
        <dbReference type="HAMAP-Rule" id="MF_00037"/>
    </source>
</evidence>
<evidence type="ECO:0000256" key="12">
    <source>
        <dbReference type="ARBA" id="ARBA00022857"/>
    </source>
</evidence>
<protein>
    <recommendedName>
        <fullName evidence="7 20">UDP-N-acetylenolpyruvoylglucosamine reductase</fullName>
        <ecNumber evidence="6 20">1.3.1.98</ecNumber>
    </recommendedName>
    <alternativeName>
        <fullName evidence="18 20">UDP-N-acetylmuramate dehydrogenase</fullName>
    </alternativeName>
</protein>
<evidence type="ECO:0000256" key="14">
    <source>
        <dbReference type="ARBA" id="ARBA00022984"/>
    </source>
</evidence>
<dbReference type="NCBIfam" id="NF010478">
    <property type="entry name" value="PRK13903.1"/>
    <property type="match status" value="1"/>
</dbReference>
<dbReference type="PROSITE" id="PS51387">
    <property type="entry name" value="FAD_PCMH"/>
    <property type="match status" value="1"/>
</dbReference>
<comment type="subcellular location">
    <subcellularLocation>
        <location evidence="3 20">Cytoplasm</location>
    </subcellularLocation>
</comment>
<keyword evidence="22" id="KW-1185">Reference proteome</keyword>
<dbReference type="GO" id="GO:0009252">
    <property type="term" value="P:peptidoglycan biosynthetic process"/>
    <property type="evidence" value="ECO:0007669"/>
    <property type="project" value="UniProtKB-UniRule"/>
</dbReference>
<dbReference type="InterPro" id="IPR003170">
    <property type="entry name" value="MurB"/>
</dbReference>
<dbReference type="RefSeq" id="WP_009575544.1">
    <property type="nucleotide sequence ID" value="NZ_AEIG01000029.1"/>
</dbReference>
<dbReference type="HAMAP" id="MF_00037">
    <property type="entry name" value="MurB"/>
    <property type="match status" value="1"/>
</dbReference>
<dbReference type="GO" id="GO:0008762">
    <property type="term" value="F:UDP-N-acetylmuramate dehydrogenase activity"/>
    <property type="evidence" value="ECO:0007669"/>
    <property type="project" value="UniProtKB-UniRule"/>
</dbReference>
<dbReference type="eggNOG" id="COG0812">
    <property type="taxonomic scope" value="Bacteria"/>
</dbReference>
<evidence type="ECO:0000256" key="6">
    <source>
        <dbReference type="ARBA" id="ARBA00012518"/>
    </source>
</evidence>
<dbReference type="NCBIfam" id="NF000755">
    <property type="entry name" value="PRK00046.1"/>
    <property type="match status" value="1"/>
</dbReference>
<keyword evidence="17 20" id="KW-0961">Cell wall biogenesis/degradation</keyword>
<dbReference type="InterPro" id="IPR016166">
    <property type="entry name" value="FAD-bd_PCMH"/>
</dbReference>
<dbReference type="InterPro" id="IPR006094">
    <property type="entry name" value="Oxid_FAD_bind_N"/>
</dbReference>
<keyword evidence="13 20" id="KW-0133">Cell shape</keyword>
<evidence type="ECO:0000313" key="22">
    <source>
        <dbReference type="Proteomes" id="UP000005615"/>
    </source>
</evidence>
<dbReference type="UniPathway" id="UPA00219"/>
<dbReference type="GO" id="GO:0071949">
    <property type="term" value="F:FAD binding"/>
    <property type="evidence" value="ECO:0007669"/>
    <property type="project" value="InterPro"/>
</dbReference>
<gene>
    <name evidence="20" type="primary">murB</name>
    <name evidence="21" type="ORF">IMCC3088_1238</name>
</gene>
<evidence type="ECO:0000256" key="5">
    <source>
        <dbReference type="ARBA" id="ARBA00010485"/>
    </source>
</evidence>
<evidence type="ECO:0000256" key="15">
    <source>
        <dbReference type="ARBA" id="ARBA00023002"/>
    </source>
</evidence>
<keyword evidence="11 20" id="KW-0274">FAD</keyword>
<keyword evidence="8 20" id="KW-0963">Cytoplasm</keyword>
<dbReference type="GO" id="GO:0051301">
    <property type="term" value="P:cell division"/>
    <property type="evidence" value="ECO:0007669"/>
    <property type="project" value="UniProtKB-KW"/>
</dbReference>
<keyword evidence="14 20" id="KW-0573">Peptidoglycan synthesis</keyword>
<comment type="catalytic activity">
    <reaction evidence="19 20">
        <text>UDP-N-acetyl-alpha-D-muramate + NADP(+) = UDP-N-acetyl-3-O-(1-carboxyvinyl)-alpha-D-glucosamine + NADPH + H(+)</text>
        <dbReference type="Rhea" id="RHEA:12248"/>
        <dbReference type="ChEBI" id="CHEBI:15378"/>
        <dbReference type="ChEBI" id="CHEBI:57783"/>
        <dbReference type="ChEBI" id="CHEBI:58349"/>
        <dbReference type="ChEBI" id="CHEBI:68483"/>
        <dbReference type="ChEBI" id="CHEBI:70757"/>
        <dbReference type="EC" id="1.3.1.98"/>
    </reaction>
</comment>
<dbReference type="OrthoDB" id="9804753at2"/>
<dbReference type="Gene3D" id="3.90.78.10">
    <property type="entry name" value="UDP-N-acetylenolpyruvoylglucosamine reductase, C-terminal domain"/>
    <property type="match status" value="1"/>
</dbReference>
<comment type="function">
    <text evidence="2 20">Cell wall formation.</text>
</comment>
<dbReference type="SUPFAM" id="SSF56176">
    <property type="entry name" value="FAD-binding/transporter-associated domain-like"/>
    <property type="match status" value="1"/>
</dbReference>
<evidence type="ECO:0000256" key="16">
    <source>
        <dbReference type="ARBA" id="ARBA00023306"/>
    </source>
</evidence>
<sequence>MQFERDVSLEGLNTLGVMSRAENFCRVESDADWLAAIDYANSRGLGITLLGGGSNVVLGEQLRGLVVHPVGDEIDLFEQRGDDVLVDVLAGTEWDTLVRICNQRGWFGLENLVSIPGSCGAAPVQNIGAYGVEIAEFIESVRVLDLSTREFSVIKSQDCGFAYRCSYFKGPWRARYAIVGIRLRLSTTPAVNTSYAALGQALDNAGLCEPTPEDVLNTVAAIRAAKLPDVRRVPNSGSFFKNPIVSGEHAQHLKAQYPYLPVYPLSDGRAKLAAAYLIEATGLKGYQHAGCGISEDHALVLVNPGQATGAGCLALAEHVMSTVQSAFGVTLEIEPVVMGA</sequence>
<evidence type="ECO:0000256" key="4">
    <source>
        <dbReference type="ARBA" id="ARBA00004752"/>
    </source>
</evidence>
<feature type="active site" evidence="20">
    <location>
        <position position="164"/>
    </location>
</feature>
<dbReference type="GO" id="GO:0071555">
    <property type="term" value="P:cell wall organization"/>
    <property type="evidence" value="ECO:0007669"/>
    <property type="project" value="UniProtKB-KW"/>
</dbReference>
<dbReference type="InterPro" id="IPR036635">
    <property type="entry name" value="MurB_C_sf"/>
</dbReference>
<dbReference type="EC" id="1.3.1.98" evidence="6 20"/>
<feature type="active site" evidence="20">
    <location>
        <position position="334"/>
    </location>
</feature>
<keyword evidence="10 20" id="KW-0285">Flavoprotein</keyword>
<name>F3L1E2_9GAMM</name>
<dbReference type="GO" id="GO:0008360">
    <property type="term" value="P:regulation of cell shape"/>
    <property type="evidence" value="ECO:0007669"/>
    <property type="project" value="UniProtKB-KW"/>
</dbReference>
<evidence type="ECO:0000256" key="17">
    <source>
        <dbReference type="ARBA" id="ARBA00023316"/>
    </source>
</evidence>
<dbReference type="Proteomes" id="UP000005615">
    <property type="component" value="Unassembled WGS sequence"/>
</dbReference>
<keyword evidence="12 20" id="KW-0521">NADP</keyword>
<evidence type="ECO:0000256" key="3">
    <source>
        <dbReference type="ARBA" id="ARBA00004496"/>
    </source>
</evidence>
<dbReference type="Pfam" id="PF02873">
    <property type="entry name" value="MurB_C"/>
    <property type="match status" value="1"/>
</dbReference>
<dbReference type="Pfam" id="PF01565">
    <property type="entry name" value="FAD_binding_4"/>
    <property type="match status" value="1"/>
</dbReference>
<evidence type="ECO:0000256" key="18">
    <source>
        <dbReference type="ARBA" id="ARBA00031026"/>
    </source>
</evidence>
<evidence type="ECO:0000256" key="8">
    <source>
        <dbReference type="ARBA" id="ARBA00022490"/>
    </source>
</evidence>
<dbReference type="Gene3D" id="3.30.43.10">
    <property type="entry name" value="Uridine Diphospho-n-acetylenolpyruvylglucosamine Reductase, domain 2"/>
    <property type="match status" value="1"/>
</dbReference>
<dbReference type="InterPro" id="IPR011601">
    <property type="entry name" value="MurB_C"/>
</dbReference>
<evidence type="ECO:0000256" key="7">
    <source>
        <dbReference type="ARBA" id="ARBA00015188"/>
    </source>
</evidence>
<keyword evidence="15 20" id="KW-0560">Oxidoreductase</keyword>
<proteinExistence type="inferred from homology"/>
<comment type="pathway">
    <text evidence="4 20">Cell wall biogenesis; peptidoglycan biosynthesis.</text>
</comment>
<evidence type="ECO:0000256" key="11">
    <source>
        <dbReference type="ARBA" id="ARBA00022827"/>
    </source>
</evidence>
<dbReference type="SUPFAM" id="SSF56194">
    <property type="entry name" value="Uridine diphospho-N-Acetylenolpyruvylglucosamine reductase, MurB, C-terminal domain"/>
    <property type="match status" value="1"/>
</dbReference>
<dbReference type="GO" id="GO:0005829">
    <property type="term" value="C:cytosol"/>
    <property type="evidence" value="ECO:0007669"/>
    <property type="project" value="TreeGrafter"/>
</dbReference>
<evidence type="ECO:0000256" key="10">
    <source>
        <dbReference type="ARBA" id="ARBA00022630"/>
    </source>
</evidence>
<dbReference type="AlphaFoldDB" id="F3L1E2"/>
<comment type="caution">
    <text evidence="21">The sequence shown here is derived from an EMBL/GenBank/DDBJ whole genome shotgun (WGS) entry which is preliminary data.</text>
</comment>
<keyword evidence="9 20" id="KW-0132">Cell division</keyword>
<dbReference type="EMBL" id="AEIG01000029">
    <property type="protein sequence ID" value="EGG29860.1"/>
    <property type="molecule type" value="Genomic_DNA"/>
</dbReference>
<evidence type="ECO:0000256" key="9">
    <source>
        <dbReference type="ARBA" id="ARBA00022618"/>
    </source>
</evidence>
<dbReference type="InterPro" id="IPR016169">
    <property type="entry name" value="FAD-bd_PCMH_sub2"/>
</dbReference>
<dbReference type="InterPro" id="IPR036318">
    <property type="entry name" value="FAD-bd_PCMH-like_sf"/>
</dbReference>